<reference evidence="1" key="1">
    <citation type="submission" date="2020-05" db="EMBL/GenBank/DDBJ databases">
        <authorList>
            <person name="Chiriac C."/>
            <person name="Salcher M."/>
            <person name="Ghai R."/>
            <person name="Kavagutti S V."/>
        </authorList>
    </citation>
    <scope>NUCLEOTIDE SEQUENCE</scope>
</reference>
<dbReference type="EMBL" id="CAFBOM010000149">
    <property type="protein sequence ID" value="CAB4989803.1"/>
    <property type="molecule type" value="Genomic_DNA"/>
</dbReference>
<dbReference type="Pfam" id="PF07722">
    <property type="entry name" value="Peptidase_C26"/>
    <property type="match status" value="1"/>
</dbReference>
<dbReference type="AlphaFoldDB" id="A0A6J7NGU5"/>
<organism evidence="1">
    <name type="scientific">freshwater metagenome</name>
    <dbReference type="NCBI Taxonomy" id="449393"/>
    <lineage>
        <taxon>unclassified sequences</taxon>
        <taxon>metagenomes</taxon>
        <taxon>ecological metagenomes</taxon>
    </lineage>
</organism>
<proteinExistence type="predicted"/>
<dbReference type="Gene3D" id="3.40.50.880">
    <property type="match status" value="1"/>
</dbReference>
<evidence type="ECO:0000313" key="1">
    <source>
        <dbReference type="EMBL" id="CAB4989803.1"/>
    </source>
</evidence>
<dbReference type="InterPro" id="IPR011697">
    <property type="entry name" value="Peptidase_C26"/>
</dbReference>
<accession>A0A6J7NGU5</accession>
<dbReference type="InterPro" id="IPR029062">
    <property type="entry name" value="Class_I_gatase-like"/>
</dbReference>
<protein>
    <submittedName>
        <fullName evidence="1">Unannotated protein</fullName>
    </submittedName>
</protein>
<dbReference type="SUPFAM" id="SSF52317">
    <property type="entry name" value="Class I glutamine amidotransferase-like"/>
    <property type="match status" value="1"/>
</dbReference>
<gene>
    <name evidence="1" type="ORF">UFOPK3957_00946</name>
</gene>
<dbReference type="GO" id="GO:0016787">
    <property type="term" value="F:hydrolase activity"/>
    <property type="evidence" value="ECO:0007669"/>
    <property type="project" value="InterPro"/>
</dbReference>
<sequence length="58" mass="6034">MGDGLTVVGTSGDGVVEAVVADAKAWTVGVQWHPEDTYAQDAQQRELMGALVCEAGRS</sequence>
<name>A0A6J7NGU5_9ZZZZ</name>